<dbReference type="Gene3D" id="3.40.50.2300">
    <property type="match status" value="1"/>
</dbReference>
<sequence>MDERINVLYVDDNPRSLSVSGQQLAEDERIELETATTATEGKKLLDKTEYDCVVSDIQMPEQDGFDFLETIRESHPNVPFIFYSSIQSEEMIKKVLNSEATDFVPKSIGTVSHHLLSRRIVIAVEHCQTKQYIKELESLQ</sequence>
<dbReference type="OrthoDB" id="8127at2157"/>
<dbReference type="PANTHER" id="PTHR44591">
    <property type="entry name" value="STRESS RESPONSE REGULATOR PROTEIN 1"/>
    <property type="match status" value="1"/>
</dbReference>
<dbReference type="SMART" id="SM00448">
    <property type="entry name" value="REC"/>
    <property type="match status" value="1"/>
</dbReference>
<reference evidence="4 5" key="1">
    <citation type="submission" date="2017-06" db="EMBL/GenBank/DDBJ databases">
        <authorList>
            <person name="Kim H.J."/>
            <person name="Triplett B.A."/>
        </authorList>
    </citation>
    <scope>NUCLEOTIDE SEQUENCE [LARGE SCALE GENOMIC DNA]</scope>
    <source>
        <strain evidence="4 5">DSM 8800</strain>
    </source>
</reference>
<feature type="modified residue" description="4-aspartylphosphate" evidence="2">
    <location>
        <position position="56"/>
    </location>
</feature>
<protein>
    <submittedName>
        <fullName evidence="4">CheY chemotaxis protein or a CheY-like REC (Receiver) domain</fullName>
    </submittedName>
</protein>
<evidence type="ECO:0000256" key="1">
    <source>
        <dbReference type="ARBA" id="ARBA00022553"/>
    </source>
</evidence>
<dbReference type="CDD" id="cd00156">
    <property type="entry name" value="REC"/>
    <property type="match status" value="1"/>
</dbReference>
<accession>A0A238YIE1</accession>
<dbReference type="InterPro" id="IPR001789">
    <property type="entry name" value="Sig_transdc_resp-reg_receiver"/>
</dbReference>
<dbReference type="InterPro" id="IPR050595">
    <property type="entry name" value="Bact_response_regulator"/>
</dbReference>
<proteinExistence type="predicted"/>
<keyword evidence="5" id="KW-1185">Reference proteome</keyword>
<dbReference type="GO" id="GO:0000160">
    <property type="term" value="P:phosphorelay signal transduction system"/>
    <property type="evidence" value="ECO:0007669"/>
    <property type="project" value="InterPro"/>
</dbReference>
<evidence type="ECO:0000313" key="4">
    <source>
        <dbReference type="EMBL" id="SNR70840.1"/>
    </source>
</evidence>
<evidence type="ECO:0000256" key="2">
    <source>
        <dbReference type="PROSITE-ProRule" id="PRU00169"/>
    </source>
</evidence>
<organism evidence="4 5">
    <name type="scientific">Halorubrum vacuolatum</name>
    <name type="common">Natronobacterium vacuolatum</name>
    <dbReference type="NCBI Taxonomy" id="63740"/>
    <lineage>
        <taxon>Archaea</taxon>
        <taxon>Methanobacteriati</taxon>
        <taxon>Methanobacteriota</taxon>
        <taxon>Stenosarchaea group</taxon>
        <taxon>Halobacteria</taxon>
        <taxon>Halobacteriales</taxon>
        <taxon>Haloferacaceae</taxon>
        <taxon>Halorubrum</taxon>
    </lineage>
</organism>
<dbReference type="InterPro" id="IPR011006">
    <property type="entry name" value="CheY-like_superfamily"/>
</dbReference>
<dbReference type="Pfam" id="PF00072">
    <property type="entry name" value="Response_reg"/>
    <property type="match status" value="1"/>
</dbReference>
<dbReference type="RefSeq" id="WP_089386106.1">
    <property type="nucleotide sequence ID" value="NZ_FZNQ01000048.1"/>
</dbReference>
<dbReference type="Proteomes" id="UP000198397">
    <property type="component" value="Unassembled WGS sequence"/>
</dbReference>
<gene>
    <name evidence="4" type="ORF">SAMN06264855_1484</name>
</gene>
<dbReference type="EMBL" id="FZNQ01000048">
    <property type="protein sequence ID" value="SNR70840.1"/>
    <property type="molecule type" value="Genomic_DNA"/>
</dbReference>
<name>A0A238YIE1_HALVU</name>
<dbReference type="PANTHER" id="PTHR44591:SF3">
    <property type="entry name" value="RESPONSE REGULATORY DOMAIN-CONTAINING PROTEIN"/>
    <property type="match status" value="1"/>
</dbReference>
<evidence type="ECO:0000313" key="5">
    <source>
        <dbReference type="Proteomes" id="UP000198397"/>
    </source>
</evidence>
<dbReference type="AlphaFoldDB" id="A0A238YIE1"/>
<feature type="domain" description="Response regulatory" evidence="3">
    <location>
        <begin position="6"/>
        <end position="121"/>
    </location>
</feature>
<dbReference type="PROSITE" id="PS50110">
    <property type="entry name" value="RESPONSE_REGULATORY"/>
    <property type="match status" value="1"/>
</dbReference>
<dbReference type="SUPFAM" id="SSF52172">
    <property type="entry name" value="CheY-like"/>
    <property type="match status" value="1"/>
</dbReference>
<evidence type="ECO:0000259" key="3">
    <source>
        <dbReference type="PROSITE" id="PS50110"/>
    </source>
</evidence>
<keyword evidence="1 2" id="KW-0597">Phosphoprotein</keyword>